<feature type="binding site" evidence="4">
    <location>
        <position position="230"/>
    </location>
    <ligand>
        <name>1D-myo-inositol 2-(L-cysteinylamino)-2-deoxy-alpha-D-glucopyranoside</name>
        <dbReference type="ChEBI" id="CHEBI:58887"/>
    </ligand>
</feature>
<comment type="subunit">
    <text evidence="4">Monomer.</text>
</comment>
<keyword evidence="7" id="KW-1185">Reference proteome</keyword>
<keyword evidence="2 4" id="KW-0677">Repeat</keyword>
<evidence type="ECO:0000256" key="1">
    <source>
        <dbReference type="ARBA" id="ARBA00022679"/>
    </source>
</evidence>
<sequence>MDVRELPIAASLAAEVAALSAACAAVDGTEPFNEASRLALDARHAFAVRDAAGTLAGLALCAQPTASTDTIEIEFAVHPDHRRRGHGRALLDALRQLGPATPVFWAHGNLPGAQALAAGSDAVAIRTLYILSRPVQDADRMALREVHAPAGVRIRTFNPERDADAWVASNAKIFASHPEQGKLTRADLDARMQQPWFDAEHFFIAEAITSDADALESNAAAPLLGYCWCKITADEAEIYVLGTDPAASGRGIGSALMRAGLAKIAELGFAESLLYVDGENTRAVDLYRNLGYSERFVDVQYRC</sequence>
<dbReference type="Proteomes" id="UP001597453">
    <property type="component" value="Unassembled WGS sequence"/>
</dbReference>
<dbReference type="PIRSF" id="PIRSF021524">
    <property type="entry name" value="MSH_acetyltransferase"/>
    <property type="match status" value="1"/>
</dbReference>
<feature type="binding site" evidence="4">
    <location>
        <position position="34"/>
    </location>
    <ligand>
        <name>1D-myo-inositol 2-(L-cysteinylamino)-2-deoxy-alpha-D-glucopyranoside</name>
        <dbReference type="ChEBI" id="CHEBI:58887"/>
    </ligand>
</feature>
<dbReference type="CDD" id="cd04301">
    <property type="entry name" value="NAT_SF"/>
    <property type="match status" value="2"/>
</dbReference>
<feature type="binding site" evidence="4">
    <location>
        <position position="237"/>
    </location>
    <ligand>
        <name>1D-myo-inositol 2-(L-cysteinylamino)-2-deoxy-alpha-D-glucopyranoside</name>
        <dbReference type="ChEBI" id="CHEBI:58887"/>
    </ligand>
</feature>
<protein>
    <recommendedName>
        <fullName evidence="4">Mycothiol acetyltransferase</fullName>
        <shortName evidence="4">MSH acetyltransferase</shortName>
        <ecNumber evidence="4">2.3.1.189</ecNumber>
    </recommendedName>
    <alternativeName>
        <fullName evidence="4">Mycothiol synthase</fullName>
    </alternativeName>
</protein>
<dbReference type="PANTHER" id="PTHR43877">
    <property type="entry name" value="AMINOALKYLPHOSPHONATE N-ACETYLTRANSFERASE-RELATED-RELATED"/>
    <property type="match status" value="1"/>
</dbReference>
<dbReference type="RefSeq" id="WP_066056772.1">
    <property type="nucleotide sequence ID" value="NZ_JBHUNF010000002.1"/>
</dbReference>
<comment type="catalytic activity">
    <reaction evidence="4">
        <text>1D-myo-inositol 2-(L-cysteinylamino)-2-deoxy-alpha-D-glucopyranoside + acetyl-CoA = mycothiol + CoA + H(+)</text>
        <dbReference type="Rhea" id="RHEA:26172"/>
        <dbReference type="ChEBI" id="CHEBI:15378"/>
        <dbReference type="ChEBI" id="CHEBI:16768"/>
        <dbReference type="ChEBI" id="CHEBI:57287"/>
        <dbReference type="ChEBI" id="CHEBI:57288"/>
        <dbReference type="ChEBI" id="CHEBI:58887"/>
        <dbReference type="EC" id="2.3.1.189"/>
    </reaction>
</comment>
<comment type="caution">
    <text evidence="6">The sequence shown here is derived from an EMBL/GenBank/DDBJ whole genome shotgun (WGS) entry which is preliminary data.</text>
</comment>
<feature type="domain" description="N-acetyltransferase" evidence="5">
    <location>
        <begin position="152"/>
        <end position="303"/>
    </location>
</feature>
<feature type="domain" description="N-acetyltransferase" evidence="5">
    <location>
        <begin position="1"/>
        <end position="146"/>
    </location>
</feature>
<gene>
    <name evidence="4 6" type="primary">mshD</name>
    <name evidence="6" type="ORF">ACFSUQ_03630</name>
</gene>
<comment type="caution">
    <text evidence="4">Lacks conserved residue(s) required for the propagation of feature annotation.</text>
</comment>
<dbReference type="InterPro" id="IPR016181">
    <property type="entry name" value="Acyl_CoA_acyltransferase"/>
</dbReference>
<keyword evidence="3 4" id="KW-0012">Acyltransferase</keyword>
<feature type="binding site" evidence="4">
    <location>
        <position position="179"/>
    </location>
    <ligand>
        <name>1D-myo-inositol 2-(L-cysteinylamino)-2-deoxy-alpha-D-glucopyranoside</name>
        <dbReference type="ChEBI" id="CHEBI:58887"/>
    </ligand>
</feature>
<evidence type="ECO:0000259" key="5">
    <source>
        <dbReference type="PROSITE" id="PS51186"/>
    </source>
</evidence>
<reference evidence="7" key="1">
    <citation type="journal article" date="2019" name="Int. J. Syst. Evol. Microbiol.">
        <title>The Global Catalogue of Microorganisms (GCM) 10K type strain sequencing project: providing services to taxonomists for standard genome sequencing and annotation.</title>
        <authorList>
            <consortium name="The Broad Institute Genomics Platform"/>
            <consortium name="The Broad Institute Genome Sequencing Center for Infectious Disease"/>
            <person name="Wu L."/>
            <person name="Ma J."/>
        </authorList>
    </citation>
    <scope>NUCLEOTIDE SEQUENCE [LARGE SCALE GENOMIC DNA]</scope>
    <source>
        <strain evidence="7">TISTR 1511</strain>
    </source>
</reference>
<dbReference type="PROSITE" id="PS51186">
    <property type="entry name" value="GNAT"/>
    <property type="match status" value="2"/>
</dbReference>
<dbReference type="EMBL" id="JBHUNF010000002">
    <property type="protein sequence ID" value="MFD2674390.1"/>
    <property type="molecule type" value="Genomic_DNA"/>
</dbReference>
<organism evidence="6 7">
    <name type="scientific">Gulosibacter bifidus</name>
    <dbReference type="NCBI Taxonomy" id="272239"/>
    <lineage>
        <taxon>Bacteria</taxon>
        <taxon>Bacillati</taxon>
        <taxon>Actinomycetota</taxon>
        <taxon>Actinomycetes</taxon>
        <taxon>Micrococcales</taxon>
        <taxon>Microbacteriaceae</taxon>
        <taxon>Gulosibacter</taxon>
    </lineage>
</organism>
<keyword evidence="1 4" id="KW-0808">Transferase</keyword>
<comment type="similarity">
    <text evidence="4">Belongs to the acetyltransferase family. MshD subfamily.</text>
</comment>
<evidence type="ECO:0000313" key="7">
    <source>
        <dbReference type="Proteomes" id="UP001597453"/>
    </source>
</evidence>
<dbReference type="InterPro" id="IPR000182">
    <property type="entry name" value="GNAT_dom"/>
</dbReference>
<evidence type="ECO:0000313" key="6">
    <source>
        <dbReference type="EMBL" id="MFD2674390.1"/>
    </source>
</evidence>
<dbReference type="Gene3D" id="3.40.630.30">
    <property type="match status" value="1"/>
</dbReference>
<accession>A0ABW5RI18</accession>
<feature type="binding site" evidence="4">
    <location>
        <position position="275"/>
    </location>
    <ligand>
        <name>1D-myo-inositol 2-(L-cysteinylamino)-2-deoxy-alpha-D-glucopyranoside</name>
        <dbReference type="ChEBI" id="CHEBI:58887"/>
    </ligand>
</feature>
<proteinExistence type="inferred from homology"/>
<comment type="function">
    <text evidence="4">Catalyzes the transfer of acetyl from acetyl-CoA to desacetylmycothiol (Cys-GlcN-Ins) to form mycothiol.</text>
</comment>
<feature type="binding site" evidence="4">
    <location>
        <begin position="248"/>
        <end position="254"/>
    </location>
    <ligand>
        <name>acetyl-CoA</name>
        <dbReference type="ChEBI" id="CHEBI:57288"/>
        <label>2</label>
    </ligand>
</feature>
<evidence type="ECO:0000256" key="2">
    <source>
        <dbReference type="ARBA" id="ARBA00022737"/>
    </source>
</evidence>
<evidence type="ECO:0000256" key="4">
    <source>
        <dbReference type="HAMAP-Rule" id="MF_01698"/>
    </source>
</evidence>
<evidence type="ECO:0000256" key="3">
    <source>
        <dbReference type="ARBA" id="ARBA00023315"/>
    </source>
</evidence>
<dbReference type="InterPro" id="IPR017813">
    <property type="entry name" value="Mycothiol_AcTrfase"/>
</dbReference>
<name>A0ABW5RI18_9MICO</name>
<dbReference type="HAMAP" id="MF_01698">
    <property type="entry name" value="MshD"/>
    <property type="match status" value="1"/>
</dbReference>
<dbReference type="NCBIfam" id="TIGR03448">
    <property type="entry name" value="mycothiol_MshD"/>
    <property type="match status" value="1"/>
</dbReference>
<dbReference type="EC" id="2.3.1.189" evidence="4"/>
<dbReference type="Pfam" id="PF00583">
    <property type="entry name" value="Acetyltransf_1"/>
    <property type="match status" value="2"/>
</dbReference>
<feature type="binding site" evidence="4">
    <location>
        <begin position="241"/>
        <end position="243"/>
    </location>
    <ligand>
        <name>acetyl-CoA</name>
        <dbReference type="ChEBI" id="CHEBI:57288"/>
        <label>2</label>
    </ligand>
</feature>
<dbReference type="SUPFAM" id="SSF55729">
    <property type="entry name" value="Acyl-CoA N-acyltransferases (Nat)"/>
    <property type="match status" value="1"/>
</dbReference>
<dbReference type="InterPro" id="IPR050832">
    <property type="entry name" value="Bact_Acetyltransf"/>
</dbReference>
<dbReference type="GO" id="GO:0035447">
    <property type="term" value="F:mycothiol synthase activity"/>
    <property type="evidence" value="ECO:0007669"/>
    <property type="project" value="UniProtKB-EC"/>
</dbReference>